<protein>
    <submittedName>
        <fullName evidence="5">Crp/Fnr family transcriptional regulator</fullName>
    </submittedName>
</protein>
<dbReference type="PROSITE" id="PS00888">
    <property type="entry name" value="CNMP_BINDING_1"/>
    <property type="match status" value="1"/>
</dbReference>
<accession>A0A2V1ISI4</accession>
<dbReference type="Pfam" id="PF00027">
    <property type="entry name" value="cNMP_binding"/>
    <property type="match status" value="1"/>
</dbReference>
<dbReference type="Proteomes" id="UP000244905">
    <property type="component" value="Unassembled WGS sequence"/>
</dbReference>
<keyword evidence="1" id="KW-0805">Transcription regulation</keyword>
<evidence type="ECO:0000259" key="4">
    <source>
        <dbReference type="PROSITE" id="PS50042"/>
    </source>
</evidence>
<reference evidence="6" key="1">
    <citation type="submission" date="2018-02" db="EMBL/GenBank/DDBJ databases">
        <authorList>
            <person name="Clavel T."/>
            <person name="Strowig T."/>
        </authorList>
    </citation>
    <scope>NUCLEOTIDE SEQUENCE [LARGE SCALE GENOMIC DNA]</scope>
    <source>
        <strain evidence="6">DSM 103720</strain>
    </source>
</reference>
<evidence type="ECO:0000313" key="6">
    <source>
        <dbReference type="Proteomes" id="UP000244905"/>
    </source>
</evidence>
<dbReference type="RefSeq" id="WP_107031343.1">
    <property type="nucleotide sequence ID" value="NZ_CAPDHO010000001.1"/>
</dbReference>
<dbReference type="SUPFAM" id="SSF46785">
    <property type="entry name" value="Winged helix' DNA-binding domain"/>
    <property type="match status" value="1"/>
</dbReference>
<dbReference type="PROSITE" id="PS50042">
    <property type="entry name" value="CNMP_BINDING_3"/>
    <property type="match status" value="1"/>
</dbReference>
<sequence length="230" mass="25704">MALNSMYENLMGLPLFNGVSYNRISEIVGGTRLAFLKFLPGEKIVMAGDPCTRLMFVIGGKVRLSIRNSSDRFIVSQTLEAPSVISPDFLFGRNTLFPASVTAIDTVSIMEIEKNDFISIIRNDEVCLFNYLNFISTNAQKAIDGVVALTSGSLEERIAFWIIALTQRDAKDIVLACRQRDLYSLFGVQRSSFINTLDSMKERGLIDYGPTEIRVISRNDLRSILLKSPD</sequence>
<dbReference type="SUPFAM" id="SSF51206">
    <property type="entry name" value="cAMP-binding domain-like"/>
    <property type="match status" value="1"/>
</dbReference>
<keyword evidence="3" id="KW-0804">Transcription</keyword>
<dbReference type="InterPro" id="IPR000595">
    <property type="entry name" value="cNMP-bd_dom"/>
</dbReference>
<dbReference type="InterPro" id="IPR018488">
    <property type="entry name" value="cNMP-bd_CS"/>
</dbReference>
<proteinExistence type="predicted"/>
<dbReference type="InterPro" id="IPR014710">
    <property type="entry name" value="RmlC-like_jellyroll"/>
</dbReference>
<evidence type="ECO:0000256" key="3">
    <source>
        <dbReference type="ARBA" id="ARBA00023163"/>
    </source>
</evidence>
<dbReference type="GeneID" id="82525187"/>
<evidence type="ECO:0000256" key="2">
    <source>
        <dbReference type="ARBA" id="ARBA00023125"/>
    </source>
</evidence>
<evidence type="ECO:0000256" key="1">
    <source>
        <dbReference type="ARBA" id="ARBA00023015"/>
    </source>
</evidence>
<dbReference type="AlphaFoldDB" id="A0A2V1ISI4"/>
<dbReference type="InterPro" id="IPR018490">
    <property type="entry name" value="cNMP-bd_dom_sf"/>
</dbReference>
<organism evidence="5 6">
    <name type="scientific">Duncaniella muris</name>
    <dbReference type="NCBI Taxonomy" id="2094150"/>
    <lineage>
        <taxon>Bacteria</taxon>
        <taxon>Pseudomonadati</taxon>
        <taxon>Bacteroidota</taxon>
        <taxon>Bacteroidia</taxon>
        <taxon>Bacteroidales</taxon>
        <taxon>Muribaculaceae</taxon>
        <taxon>Duncaniella</taxon>
    </lineage>
</organism>
<dbReference type="Gene3D" id="2.60.120.10">
    <property type="entry name" value="Jelly Rolls"/>
    <property type="match status" value="1"/>
</dbReference>
<dbReference type="InterPro" id="IPR036390">
    <property type="entry name" value="WH_DNA-bd_sf"/>
</dbReference>
<dbReference type="EMBL" id="PUEC01000003">
    <property type="protein sequence ID" value="PWB03999.1"/>
    <property type="molecule type" value="Genomic_DNA"/>
</dbReference>
<comment type="caution">
    <text evidence="5">The sequence shown here is derived from an EMBL/GenBank/DDBJ whole genome shotgun (WGS) entry which is preliminary data.</text>
</comment>
<dbReference type="CDD" id="cd00038">
    <property type="entry name" value="CAP_ED"/>
    <property type="match status" value="1"/>
</dbReference>
<name>A0A2V1ISI4_9BACT</name>
<dbReference type="InterPro" id="IPR012318">
    <property type="entry name" value="HTH_CRP"/>
</dbReference>
<gene>
    <name evidence="5" type="ORF">C5O23_02335</name>
</gene>
<evidence type="ECO:0000313" key="5">
    <source>
        <dbReference type="EMBL" id="PWB03999.1"/>
    </source>
</evidence>
<keyword evidence="2" id="KW-0238">DNA-binding</keyword>
<dbReference type="GO" id="GO:0006355">
    <property type="term" value="P:regulation of DNA-templated transcription"/>
    <property type="evidence" value="ECO:0007669"/>
    <property type="project" value="InterPro"/>
</dbReference>
<keyword evidence="6" id="KW-1185">Reference proteome</keyword>
<feature type="domain" description="Cyclic nucleotide-binding" evidence="4">
    <location>
        <begin position="15"/>
        <end position="121"/>
    </location>
</feature>
<dbReference type="Pfam" id="PF13545">
    <property type="entry name" value="HTH_Crp_2"/>
    <property type="match status" value="1"/>
</dbReference>
<dbReference type="GO" id="GO:0003677">
    <property type="term" value="F:DNA binding"/>
    <property type="evidence" value="ECO:0007669"/>
    <property type="project" value="UniProtKB-KW"/>
</dbReference>